<feature type="coiled-coil region" evidence="1">
    <location>
        <begin position="279"/>
        <end position="306"/>
    </location>
</feature>
<sequence length="954" mass="105489">MEAPSGLGGAVPVPASQAAKKEWRAIPEHSFRSNGSEEQEHVKLGQSAERTIHEVGTGSRVDYCAITIDADDASRMQKLQEIMRQREELQQMEIELQARAIARSEILEVQNSFEVQLKEHMNINADLKEQLHEREQSILELERKLEEKDRELRAMKIDTEAAWAKEDLLREQNKELATFRRELDNSEAERAQHLSQIRDLQKHIQEKESNPCIAGGVARETILFKDEQLREAQSWVARVQEMDALQSSTNQSLQAELRERTEQFNQYWIGFQRQFVEMEHHHLQAIQQLQLELAEARKRMEIMKMINVIDGGKSNGHLGFASNGSVDGTSSHVLSSSSSSKIEHAPSVPVVPSSMLGMNAFMPPGPVAALHPYVMNPLGVPQAVASSNSPIPQSHIDHFQSMPVVLTQQHLQNQQALSDISQIPESKHPPSQTEQEFLRSDTHYSFDMPGEMQMVHLDNLNSHRDQQQMSGHPGFDSSDEIQVLQSNVKQHPVIQESQGTSDAPSHLDSARGFVPPEKNATKAEDIVAAGKQSQEQVPRSGQQQPTSNIMLSASQNSISSDESVVLAAPISSTLMSSKPPVDPNLLDERSLLACIVRAVPAGSDGRIRISATLPNRLGKMLAPLHWHDYKKHYGKLDDFVARHPELFVIEGDFIHLREGAQQIISATTAVAKVAAATASSAPYTSLLPSVAVTPVSQVNRQKKVQSIESKTANTMPYADGAAVINAGDSSDKRTQILMRQDEQPNGVRLNIIQGLSDVTVSSKSKNIQEANGSQSEIKSGHSSLYFKVGNAANLDRTGLSPPQNKGLTNGRHSYGGKQQGSLGKFDDWLSVFLQVFWGWLIFKEIIKKVIASETTASAMGFLLRVRLASFFAGAATASLAGFYLLSKDYLLAHDAVARQVAPPCPPLHFFRSLFLDVKGVYESLDGRYEALNKHVTALENWKETQAAKPAEASD</sequence>
<keyword evidence="1" id="KW-0175">Coiled coil</keyword>
<feature type="domain" description="DUF7725" evidence="3">
    <location>
        <begin position="585"/>
        <end position="657"/>
    </location>
</feature>
<dbReference type="Proteomes" id="UP001055439">
    <property type="component" value="Chromosome 9"/>
</dbReference>
<dbReference type="EMBL" id="CP097511">
    <property type="protein sequence ID" value="URE49732.1"/>
    <property type="molecule type" value="Genomic_DNA"/>
</dbReference>
<dbReference type="AlphaFoldDB" id="A0A9E7L9Z1"/>
<reference evidence="4" key="1">
    <citation type="submission" date="2022-05" db="EMBL/GenBank/DDBJ databases">
        <title>The Musa troglodytarum L. genome provides insights into the mechanism of non-climacteric behaviour and enrichment of carotenoids.</title>
        <authorList>
            <person name="Wang J."/>
        </authorList>
    </citation>
    <scope>NUCLEOTIDE SEQUENCE</scope>
    <source>
        <tissue evidence="4">Leaf</tissue>
    </source>
</reference>
<dbReference type="OrthoDB" id="2020644at2759"/>
<feature type="compositionally biased region" description="Polar residues" evidence="2">
    <location>
        <begin position="531"/>
        <end position="547"/>
    </location>
</feature>
<dbReference type="InterPro" id="IPR056142">
    <property type="entry name" value="DUF7725"/>
</dbReference>
<evidence type="ECO:0000259" key="3">
    <source>
        <dbReference type="Pfam" id="PF24851"/>
    </source>
</evidence>
<protein>
    <recommendedName>
        <fullName evidence="3">DUF7725 domain-containing protein</fullName>
    </recommendedName>
</protein>
<name>A0A9E7L9Z1_9LILI</name>
<evidence type="ECO:0000256" key="1">
    <source>
        <dbReference type="SAM" id="Coils"/>
    </source>
</evidence>
<proteinExistence type="predicted"/>
<accession>A0A9E7L9Z1</accession>
<feature type="region of interest" description="Disordered" evidence="2">
    <location>
        <begin position="491"/>
        <end position="547"/>
    </location>
</feature>
<gene>
    <name evidence="4" type="ORF">MUK42_31976</name>
</gene>
<evidence type="ECO:0000313" key="5">
    <source>
        <dbReference type="Proteomes" id="UP001055439"/>
    </source>
</evidence>
<evidence type="ECO:0000313" key="4">
    <source>
        <dbReference type="EMBL" id="URE49732.1"/>
    </source>
</evidence>
<feature type="coiled-coil region" evidence="1">
    <location>
        <begin position="75"/>
        <end position="210"/>
    </location>
</feature>
<organism evidence="4 5">
    <name type="scientific">Musa troglodytarum</name>
    <name type="common">fe'i banana</name>
    <dbReference type="NCBI Taxonomy" id="320322"/>
    <lineage>
        <taxon>Eukaryota</taxon>
        <taxon>Viridiplantae</taxon>
        <taxon>Streptophyta</taxon>
        <taxon>Embryophyta</taxon>
        <taxon>Tracheophyta</taxon>
        <taxon>Spermatophyta</taxon>
        <taxon>Magnoliopsida</taxon>
        <taxon>Liliopsida</taxon>
        <taxon>Zingiberales</taxon>
        <taxon>Musaceae</taxon>
        <taxon>Musa</taxon>
    </lineage>
</organism>
<feature type="region of interest" description="Disordered" evidence="2">
    <location>
        <begin position="1"/>
        <end position="21"/>
    </location>
</feature>
<keyword evidence="5" id="KW-1185">Reference proteome</keyword>
<dbReference type="PANTHER" id="PTHR35766:SF1">
    <property type="entry name" value="OS08G0543600 PROTEIN"/>
    <property type="match status" value="1"/>
</dbReference>
<evidence type="ECO:0000256" key="2">
    <source>
        <dbReference type="SAM" id="MobiDB-lite"/>
    </source>
</evidence>
<feature type="compositionally biased region" description="Polar residues" evidence="2">
    <location>
        <begin position="491"/>
        <end position="503"/>
    </location>
</feature>
<dbReference type="Pfam" id="PF24851">
    <property type="entry name" value="DUF7725"/>
    <property type="match status" value="1"/>
</dbReference>
<dbReference type="PANTHER" id="PTHR35766">
    <property type="entry name" value="OS08G0543600 PROTEIN"/>
    <property type="match status" value="1"/>
</dbReference>